<protein>
    <submittedName>
        <fullName evidence="1">Uncharacterized protein</fullName>
    </submittedName>
</protein>
<evidence type="ECO:0000313" key="1">
    <source>
        <dbReference type="EMBL" id="CUR40218.1"/>
    </source>
</evidence>
<dbReference type="EMBL" id="LN887523">
    <property type="protein sequence ID" value="CUR40218.1"/>
    <property type="molecule type" value="Genomic_DNA"/>
</dbReference>
<reference evidence="2" key="1">
    <citation type="submission" date="2015-10" db="EMBL/GenBank/DDBJ databases">
        <authorList>
            <person name="Crossman L.C."/>
        </authorList>
    </citation>
    <scope>NUCLEOTIDE SEQUENCE [LARGE SCALE GENOMIC DNA]</scope>
    <source>
        <strain evidence="2">20-2</strain>
    </source>
</reference>
<organism evidence="1 2">
    <name type="scientific">Limosilactobacillus reuteri</name>
    <name type="common">Lactobacillus reuteri</name>
    <dbReference type="NCBI Taxonomy" id="1598"/>
    <lineage>
        <taxon>Bacteria</taxon>
        <taxon>Bacillati</taxon>
        <taxon>Bacillota</taxon>
        <taxon>Bacilli</taxon>
        <taxon>Lactobacillales</taxon>
        <taxon>Lactobacillaceae</taxon>
        <taxon>Limosilactobacillus</taxon>
    </lineage>
</organism>
<name>A0A0U5F721_LIMRT</name>
<proteinExistence type="predicted"/>
<dbReference type="AlphaFoldDB" id="A0A0U5F721"/>
<evidence type="ECO:0000313" key="2">
    <source>
        <dbReference type="Proteomes" id="UP000235484"/>
    </source>
</evidence>
<dbReference type="Proteomes" id="UP000235484">
    <property type="component" value="Unassembled WGS sequence"/>
</dbReference>
<gene>
    <name evidence="1" type="ORF">LRLP16767_LR202_00275</name>
</gene>
<accession>A0A0U5F721</accession>
<sequence length="40" mass="5082">MKSLDIKGFSRFFIFIKKYFILFNKKPYLYNNIKYTKLFY</sequence>